<evidence type="ECO:0000256" key="3">
    <source>
        <dbReference type="ARBA" id="ARBA00023163"/>
    </source>
</evidence>
<dbReference type="GeneID" id="113717978"/>
<sequence>MRFRPTDEELIRDYLRLRFWDLPITPAGIINDENVYNYPPDLLRKRWCGHDDRRMYFFTNLEMKDKSIINARHSVGEVGYWKATQAQAKITKNHPTLGTKTPLSYYKFVLDKNGKKVGRKQNWLMQEYTLPDNRSLDGELVLCVVYSHEKGKKKLPS</sequence>
<evidence type="ECO:0000256" key="4">
    <source>
        <dbReference type="ARBA" id="ARBA00023242"/>
    </source>
</evidence>
<keyword evidence="1" id="KW-0805">Transcription regulation</keyword>
<dbReference type="GO" id="GO:0003677">
    <property type="term" value="F:DNA binding"/>
    <property type="evidence" value="ECO:0007669"/>
    <property type="project" value="UniProtKB-KW"/>
</dbReference>
<reference evidence="7" key="2">
    <citation type="submission" date="2025-08" db="UniProtKB">
        <authorList>
            <consortium name="RefSeq"/>
        </authorList>
    </citation>
    <scope>IDENTIFICATION</scope>
    <source>
        <tissue evidence="7">Leaves</tissue>
    </source>
</reference>
<dbReference type="Proteomes" id="UP001652660">
    <property type="component" value="Chromosome 11e"/>
</dbReference>
<proteinExistence type="predicted"/>
<accession>A0A6P6V7H5</accession>
<name>A0A6P6V7H5_COFAR</name>
<dbReference type="InterPro" id="IPR036093">
    <property type="entry name" value="NAC_dom_sf"/>
</dbReference>
<keyword evidence="3" id="KW-0804">Transcription</keyword>
<evidence type="ECO:0000313" key="7">
    <source>
        <dbReference type="RefSeq" id="XP_027098656.1"/>
    </source>
</evidence>
<organism evidence="6 7">
    <name type="scientific">Coffea arabica</name>
    <name type="common">Arabian coffee</name>
    <dbReference type="NCBI Taxonomy" id="13443"/>
    <lineage>
        <taxon>Eukaryota</taxon>
        <taxon>Viridiplantae</taxon>
        <taxon>Streptophyta</taxon>
        <taxon>Embryophyta</taxon>
        <taxon>Tracheophyta</taxon>
        <taxon>Spermatophyta</taxon>
        <taxon>Magnoliopsida</taxon>
        <taxon>eudicotyledons</taxon>
        <taxon>Gunneridae</taxon>
        <taxon>Pentapetalae</taxon>
        <taxon>asterids</taxon>
        <taxon>lamiids</taxon>
        <taxon>Gentianales</taxon>
        <taxon>Rubiaceae</taxon>
        <taxon>Ixoroideae</taxon>
        <taxon>Gardenieae complex</taxon>
        <taxon>Bertiereae - Coffeeae clade</taxon>
        <taxon>Coffeeae</taxon>
        <taxon>Coffea</taxon>
    </lineage>
</organism>
<dbReference type="PANTHER" id="PTHR31719:SF212">
    <property type="entry name" value="NAC DOMAIN-CONTAINING PROTEIN 72-LIKE"/>
    <property type="match status" value="1"/>
</dbReference>
<protein>
    <submittedName>
        <fullName evidence="7">NAC domain-containing protein 41-like</fullName>
    </submittedName>
</protein>
<dbReference type="Gene3D" id="2.170.150.80">
    <property type="entry name" value="NAC domain"/>
    <property type="match status" value="1"/>
</dbReference>
<dbReference type="PANTHER" id="PTHR31719">
    <property type="entry name" value="NAC TRANSCRIPTION FACTOR 56"/>
    <property type="match status" value="1"/>
</dbReference>
<evidence type="ECO:0000313" key="6">
    <source>
        <dbReference type="Proteomes" id="UP001652660"/>
    </source>
</evidence>
<keyword evidence="6" id="KW-1185">Reference proteome</keyword>
<dbReference type="GO" id="GO:0006355">
    <property type="term" value="P:regulation of DNA-templated transcription"/>
    <property type="evidence" value="ECO:0007669"/>
    <property type="project" value="InterPro"/>
</dbReference>
<evidence type="ECO:0000256" key="1">
    <source>
        <dbReference type="ARBA" id="ARBA00023015"/>
    </source>
</evidence>
<dbReference type="Pfam" id="PF02365">
    <property type="entry name" value="NAM"/>
    <property type="match status" value="1"/>
</dbReference>
<dbReference type="InterPro" id="IPR003441">
    <property type="entry name" value="NAC-dom"/>
</dbReference>
<dbReference type="PROSITE" id="PS51005">
    <property type="entry name" value="NAC"/>
    <property type="match status" value="1"/>
</dbReference>
<gene>
    <name evidence="7" type="primary">LOC113717978</name>
</gene>
<dbReference type="SUPFAM" id="SSF101941">
    <property type="entry name" value="NAC domain"/>
    <property type="match status" value="1"/>
</dbReference>
<dbReference type="OrthoDB" id="1305675at2759"/>
<evidence type="ECO:0000256" key="2">
    <source>
        <dbReference type="ARBA" id="ARBA00023125"/>
    </source>
</evidence>
<feature type="domain" description="NAC" evidence="5">
    <location>
        <begin position="1"/>
        <end position="148"/>
    </location>
</feature>
<evidence type="ECO:0000259" key="5">
    <source>
        <dbReference type="PROSITE" id="PS51005"/>
    </source>
</evidence>
<dbReference type="RefSeq" id="XP_027098656.1">
    <property type="nucleotide sequence ID" value="XM_027242855.2"/>
</dbReference>
<dbReference type="AlphaFoldDB" id="A0A6P6V7H5"/>
<keyword evidence="2" id="KW-0238">DNA-binding</keyword>
<keyword evidence="4" id="KW-0539">Nucleus</keyword>
<reference evidence="6" key="1">
    <citation type="journal article" date="2025" name="Foods">
        <title>Unveiling the Microbial Signatures of Arabica Coffee Cherries: Insights into Ripeness Specific Diversity, Functional Traits, and Implications for Quality and Safety.</title>
        <authorList>
            <consortium name="RefSeq"/>
            <person name="Tenea G.N."/>
            <person name="Cifuentes V."/>
            <person name="Reyes P."/>
            <person name="Cevallos-Vallejos M."/>
        </authorList>
    </citation>
    <scope>NUCLEOTIDE SEQUENCE [LARGE SCALE GENOMIC DNA]</scope>
</reference>